<keyword evidence="3 6" id="KW-0238">DNA-binding</keyword>
<dbReference type="GO" id="GO:0043565">
    <property type="term" value="F:sequence-specific DNA binding"/>
    <property type="evidence" value="ECO:0007669"/>
    <property type="project" value="TreeGrafter"/>
</dbReference>
<dbReference type="SUPFAM" id="SSF53850">
    <property type="entry name" value="Periplasmic binding protein-like II"/>
    <property type="match status" value="1"/>
</dbReference>
<evidence type="ECO:0000313" key="7">
    <source>
        <dbReference type="Proteomes" id="UP000248311"/>
    </source>
</evidence>
<name>A0A318SQ58_9RHOB</name>
<proteinExistence type="inferred from homology"/>
<sequence>MAGRTLPSLNALRSFEAAARHGSFTRAAEELNVTQSAASRMVRSLEDYLEIELFTRRSRVIELTEQGRYYAGLLSDAMNRIEAGTLELTSTRAGTGTLTVGIVPSFGTKWMIPRLNSFQQRHPDISLNIVASDGPSVEDDKTIDTAIRFGYGEWPDHVAQPIMSEEMQVVCSPRIMDGPYPLVDYEMLRRHTLIVHSTRPRAWDHWFRSTGIDPAAMTWGLKLEHFFMVLQAAVSGLGVALLPTFLVETDIASGNLVAPFPVRVNGPGGYYLVTPEGKSDLPRVRAFRRWLAQEARDA</sequence>
<dbReference type="NCBIfam" id="NF008352">
    <property type="entry name" value="PRK11139.1"/>
    <property type="match status" value="1"/>
</dbReference>
<organism evidence="6 7">
    <name type="scientific">Pseudoroseicyclus aestuarii</name>
    <dbReference type="NCBI Taxonomy" id="1795041"/>
    <lineage>
        <taxon>Bacteria</taxon>
        <taxon>Pseudomonadati</taxon>
        <taxon>Pseudomonadota</taxon>
        <taxon>Alphaproteobacteria</taxon>
        <taxon>Rhodobacterales</taxon>
        <taxon>Paracoccaceae</taxon>
        <taxon>Pseudoroseicyclus</taxon>
    </lineage>
</organism>
<dbReference type="Proteomes" id="UP000248311">
    <property type="component" value="Unassembled WGS sequence"/>
</dbReference>
<dbReference type="PANTHER" id="PTHR30537:SF74">
    <property type="entry name" value="HTH-TYPE TRANSCRIPTIONAL REGULATOR TRPI"/>
    <property type="match status" value="1"/>
</dbReference>
<evidence type="ECO:0000313" key="6">
    <source>
        <dbReference type="EMBL" id="PYE82488.1"/>
    </source>
</evidence>
<feature type="domain" description="HTH lysR-type" evidence="5">
    <location>
        <begin position="7"/>
        <end position="64"/>
    </location>
</feature>
<protein>
    <submittedName>
        <fullName evidence="6">DNA-binding transcriptional LysR family regulator</fullName>
    </submittedName>
</protein>
<dbReference type="InterPro" id="IPR058163">
    <property type="entry name" value="LysR-type_TF_proteobact-type"/>
</dbReference>
<dbReference type="InterPro" id="IPR036390">
    <property type="entry name" value="WH_DNA-bd_sf"/>
</dbReference>
<evidence type="ECO:0000256" key="1">
    <source>
        <dbReference type="ARBA" id="ARBA00009437"/>
    </source>
</evidence>
<dbReference type="GO" id="GO:0006351">
    <property type="term" value="P:DNA-templated transcription"/>
    <property type="evidence" value="ECO:0007669"/>
    <property type="project" value="TreeGrafter"/>
</dbReference>
<evidence type="ECO:0000256" key="3">
    <source>
        <dbReference type="ARBA" id="ARBA00023125"/>
    </source>
</evidence>
<dbReference type="CDD" id="cd08432">
    <property type="entry name" value="PBP2_GcdR_TrpI_HvrB_AmpR_like"/>
    <property type="match status" value="1"/>
</dbReference>
<dbReference type="InterPro" id="IPR000847">
    <property type="entry name" value="LysR_HTH_N"/>
</dbReference>
<comment type="similarity">
    <text evidence="1">Belongs to the LysR transcriptional regulatory family.</text>
</comment>
<dbReference type="PRINTS" id="PR00039">
    <property type="entry name" value="HTHLYSR"/>
</dbReference>
<dbReference type="FunFam" id="3.40.190.10:FF:000017">
    <property type="entry name" value="Glycine cleavage system transcriptional activator"/>
    <property type="match status" value="1"/>
</dbReference>
<dbReference type="Pfam" id="PF03466">
    <property type="entry name" value="LysR_substrate"/>
    <property type="match status" value="1"/>
</dbReference>
<accession>A0A318SQ58</accession>
<evidence type="ECO:0000256" key="2">
    <source>
        <dbReference type="ARBA" id="ARBA00023015"/>
    </source>
</evidence>
<dbReference type="InterPro" id="IPR005119">
    <property type="entry name" value="LysR_subst-bd"/>
</dbReference>
<dbReference type="InterPro" id="IPR036388">
    <property type="entry name" value="WH-like_DNA-bd_sf"/>
</dbReference>
<keyword evidence="4" id="KW-0804">Transcription</keyword>
<keyword evidence="2" id="KW-0805">Transcription regulation</keyword>
<evidence type="ECO:0000259" key="5">
    <source>
        <dbReference type="PROSITE" id="PS50931"/>
    </source>
</evidence>
<dbReference type="PROSITE" id="PS50931">
    <property type="entry name" value="HTH_LYSR"/>
    <property type="match status" value="1"/>
</dbReference>
<dbReference type="PANTHER" id="PTHR30537">
    <property type="entry name" value="HTH-TYPE TRANSCRIPTIONAL REGULATOR"/>
    <property type="match status" value="1"/>
</dbReference>
<dbReference type="RefSeq" id="WP_181418642.1">
    <property type="nucleotide sequence ID" value="NZ_QJTE01000004.1"/>
</dbReference>
<gene>
    <name evidence="6" type="ORF">DFP88_104244</name>
</gene>
<keyword evidence="7" id="KW-1185">Reference proteome</keyword>
<reference evidence="6 7" key="1">
    <citation type="submission" date="2018-06" db="EMBL/GenBank/DDBJ databases">
        <title>Genomic Encyclopedia of Type Strains, Phase III (KMG-III): the genomes of soil and plant-associated and newly described type strains.</title>
        <authorList>
            <person name="Whitman W."/>
        </authorList>
    </citation>
    <scope>NUCLEOTIDE SEQUENCE [LARGE SCALE GENOMIC DNA]</scope>
    <source>
        <strain evidence="6 7">CECT 9025</strain>
    </source>
</reference>
<dbReference type="Gene3D" id="3.40.190.10">
    <property type="entry name" value="Periplasmic binding protein-like II"/>
    <property type="match status" value="2"/>
</dbReference>
<dbReference type="GO" id="GO:0003700">
    <property type="term" value="F:DNA-binding transcription factor activity"/>
    <property type="evidence" value="ECO:0007669"/>
    <property type="project" value="InterPro"/>
</dbReference>
<dbReference type="FunFam" id="1.10.10.10:FF:000038">
    <property type="entry name" value="Glycine cleavage system transcriptional activator"/>
    <property type="match status" value="1"/>
</dbReference>
<comment type="caution">
    <text evidence="6">The sequence shown here is derived from an EMBL/GenBank/DDBJ whole genome shotgun (WGS) entry which is preliminary data.</text>
</comment>
<dbReference type="SUPFAM" id="SSF46785">
    <property type="entry name" value="Winged helix' DNA-binding domain"/>
    <property type="match status" value="1"/>
</dbReference>
<dbReference type="Gene3D" id="1.10.10.10">
    <property type="entry name" value="Winged helix-like DNA-binding domain superfamily/Winged helix DNA-binding domain"/>
    <property type="match status" value="1"/>
</dbReference>
<dbReference type="AlphaFoldDB" id="A0A318SQ58"/>
<evidence type="ECO:0000256" key="4">
    <source>
        <dbReference type="ARBA" id="ARBA00023163"/>
    </source>
</evidence>
<dbReference type="Pfam" id="PF00126">
    <property type="entry name" value="HTH_1"/>
    <property type="match status" value="1"/>
</dbReference>
<dbReference type="EMBL" id="QJTE01000004">
    <property type="protein sequence ID" value="PYE82488.1"/>
    <property type="molecule type" value="Genomic_DNA"/>
</dbReference>